<evidence type="ECO:0000256" key="1">
    <source>
        <dbReference type="ARBA" id="ARBA00001941"/>
    </source>
</evidence>
<dbReference type="Gene3D" id="3.20.20.370">
    <property type="entry name" value="Glycoside hydrolase/deacetylase"/>
    <property type="match status" value="1"/>
</dbReference>
<keyword evidence="2" id="KW-0479">Metal-binding</keyword>
<dbReference type="Proteomes" id="UP000738325">
    <property type="component" value="Unassembled WGS sequence"/>
</dbReference>
<dbReference type="PANTHER" id="PTHR46471">
    <property type="entry name" value="CHITIN DEACETYLASE"/>
    <property type="match status" value="1"/>
</dbReference>
<protein>
    <submittedName>
        <fullName evidence="9">Chitin deacetylase</fullName>
    </submittedName>
</protein>
<dbReference type="InterPro" id="IPR011330">
    <property type="entry name" value="Glyco_hydro/deAcase_b/a-brl"/>
</dbReference>
<feature type="region of interest" description="Disordered" evidence="6">
    <location>
        <begin position="28"/>
        <end position="48"/>
    </location>
</feature>
<gene>
    <name evidence="9" type="primary">CDA2_3</name>
    <name evidence="9" type="ORF">BGZ99_002380</name>
</gene>
<feature type="compositionally biased region" description="Gly residues" evidence="6">
    <location>
        <begin position="307"/>
        <end position="324"/>
    </location>
</feature>
<dbReference type="OrthoDB" id="407355at2759"/>
<dbReference type="GO" id="GO:0005975">
    <property type="term" value="P:carbohydrate metabolic process"/>
    <property type="evidence" value="ECO:0007669"/>
    <property type="project" value="InterPro"/>
</dbReference>
<feature type="domain" description="NodB homology" evidence="8">
    <location>
        <begin position="66"/>
        <end position="259"/>
    </location>
</feature>
<proteinExistence type="predicted"/>
<name>A0A9P6V085_9FUNG</name>
<feature type="region of interest" description="Disordered" evidence="6">
    <location>
        <begin position="304"/>
        <end position="338"/>
    </location>
</feature>
<dbReference type="GO" id="GO:0046872">
    <property type="term" value="F:metal ion binding"/>
    <property type="evidence" value="ECO:0007669"/>
    <property type="project" value="UniProtKB-KW"/>
</dbReference>
<keyword evidence="5" id="KW-0119">Carbohydrate metabolism</keyword>
<dbReference type="PANTHER" id="PTHR46471:SF6">
    <property type="entry name" value="GLYCOSYL HYDROLASE"/>
    <property type="match status" value="1"/>
</dbReference>
<comment type="cofactor">
    <cofactor evidence="1">
        <name>Co(2+)</name>
        <dbReference type="ChEBI" id="CHEBI:48828"/>
    </cofactor>
</comment>
<comment type="caution">
    <text evidence="9">The sequence shown here is derived from an EMBL/GenBank/DDBJ whole genome shotgun (WGS) entry which is preliminary data.</text>
</comment>
<dbReference type="Pfam" id="PF01522">
    <property type="entry name" value="Polysacc_deac_1"/>
    <property type="match status" value="1"/>
</dbReference>
<keyword evidence="3 7" id="KW-0732">Signal</keyword>
<organism evidence="9 10">
    <name type="scientific">Dissophora globulifera</name>
    <dbReference type="NCBI Taxonomy" id="979702"/>
    <lineage>
        <taxon>Eukaryota</taxon>
        <taxon>Fungi</taxon>
        <taxon>Fungi incertae sedis</taxon>
        <taxon>Mucoromycota</taxon>
        <taxon>Mortierellomycotina</taxon>
        <taxon>Mortierellomycetes</taxon>
        <taxon>Mortierellales</taxon>
        <taxon>Mortierellaceae</taxon>
        <taxon>Dissophora</taxon>
    </lineage>
</organism>
<keyword evidence="4" id="KW-0378">Hydrolase</keyword>
<accession>A0A9P6V085</accession>
<evidence type="ECO:0000256" key="5">
    <source>
        <dbReference type="ARBA" id="ARBA00023277"/>
    </source>
</evidence>
<dbReference type="GO" id="GO:0016810">
    <property type="term" value="F:hydrolase activity, acting on carbon-nitrogen (but not peptide) bonds"/>
    <property type="evidence" value="ECO:0007669"/>
    <property type="project" value="InterPro"/>
</dbReference>
<evidence type="ECO:0000256" key="3">
    <source>
        <dbReference type="ARBA" id="ARBA00022729"/>
    </source>
</evidence>
<sequence>MRFLHSTLALSALVAPWIVSAAAPEEATPSPAVAPAAPTTAPATAPSTATGPVTWADFVTSCQTPGQIALTYSEGPSEATMAMLETLREADAKVTFFANATWLQYMQYAGVARHAHMDGHLIGMTYRLPSDTSTGHTDDDLKNDIARHSRTIQDLIGVYPKYMKVHESNLKDVRLLNLVQSMGYTLVGFNLDEYDYKYNTAATAPQIADVYNAIFSKQMDAFGRRASYVVAGYDVPSTGAAAGLPKVINTIQTSGYDMVRLDGCANDKTPYKKDPILNNGYVGDAKSFGGADYKHGQKAVTYNPNAGGKGVGSSPAGGNGGTAPGEGKSSQDGGSLKKSAAPRTMAAVSTLLVLPALVCAYLL</sequence>
<evidence type="ECO:0000256" key="6">
    <source>
        <dbReference type="SAM" id="MobiDB-lite"/>
    </source>
</evidence>
<evidence type="ECO:0000259" key="8">
    <source>
        <dbReference type="PROSITE" id="PS51677"/>
    </source>
</evidence>
<evidence type="ECO:0000256" key="7">
    <source>
        <dbReference type="SAM" id="SignalP"/>
    </source>
</evidence>
<dbReference type="EMBL" id="JAAAIP010000017">
    <property type="protein sequence ID" value="KAG0329374.1"/>
    <property type="molecule type" value="Genomic_DNA"/>
</dbReference>
<evidence type="ECO:0000256" key="4">
    <source>
        <dbReference type="ARBA" id="ARBA00022801"/>
    </source>
</evidence>
<evidence type="ECO:0000313" key="10">
    <source>
        <dbReference type="Proteomes" id="UP000738325"/>
    </source>
</evidence>
<evidence type="ECO:0000313" key="9">
    <source>
        <dbReference type="EMBL" id="KAG0329374.1"/>
    </source>
</evidence>
<dbReference type="PROSITE" id="PS51677">
    <property type="entry name" value="NODB"/>
    <property type="match status" value="1"/>
</dbReference>
<reference evidence="9" key="1">
    <citation type="journal article" date="2020" name="Fungal Divers.">
        <title>Resolving the Mortierellaceae phylogeny through synthesis of multi-gene phylogenetics and phylogenomics.</title>
        <authorList>
            <person name="Vandepol N."/>
            <person name="Liber J."/>
            <person name="Desiro A."/>
            <person name="Na H."/>
            <person name="Kennedy M."/>
            <person name="Barry K."/>
            <person name="Grigoriev I.V."/>
            <person name="Miller A.N."/>
            <person name="O'Donnell K."/>
            <person name="Stajich J.E."/>
            <person name="Bonito G."/>
        </authorList>
    </citation>
    <scope>NUCLEOTIDE SEQUENCE</scope>
    <source>
        <strain evidence="9">REB-010B</strain>
    </source>
</reference>
<feature type="chain" id="PRO_5040416966" evidence="7">
    <location>
        <begin position="23"/>
        <end position="363"/>
    </location>
</feature>
<dbReference type="SUPFAM" id="SSF88713">
    <property type="entry name" value="Glycoside hydrolase/deacetylase"/>
    <property type="match status" value="1"/>
</dbReference>
<keyword evidence="10" id="KW-1185">Reference proteome</keyword>
<dbReference type="AlphaFoldDB" id="A0A9P6V085"/>
<feature type="signal peptide" evidence="7">
    <location>
        <begin position="1"/>
        <end position="22"/>
    </location>
</feature>
<evidence type="ECO:0000256" key="2">
    <source>
        <dbReference type="ARBA" id="ARBA00022723"/>
    </source>
</evidence>
<dbReference type="InterPro" id="IPR002509">
    <property type="entry name" value="NODB_dom"/>
</dbReference>